<proteinExistence type="predicted"/>
<keyword evidence="2" id="KW-1185">Reference proteome</keyword>
<comment type="caution">
    <text evidence="1">The sequence shown here is derived from an EMBL/GenBank/DDBJ whole genome shotgun (WGS) entry which is preliminary data.</text>
</comment>
<sequence length="1205" mass="139228">METGRNDNFVEEKTKIVTESGYMPYMEIKSSFGQNAEETEPPGKTMSQTKQNKDEGYGLSLQLGEEYERKKQRLKEELRLDYRRYVSEKQNVDISEPFSQQQTLSLPTRERRSTKDKLQDERIKDYSPLLRGDEEIQKIRKTSNAPQALGKDYFMSTTSYHPSFSPKPRGRKSPERVQYSKRDNPTEPVPSTALTPARGGLEDIPKRWHRRSRRERYSSEELNSDEEEQEELELLQKRRPKHRTESVLAGRRHRKLQHRADRLTQERREAEVPSVNEEDHQEENRRTPLAPIKANPLAPAQTRAANKRNMTDFATGLMIGAAEGEEAVQRRKERYRQELLEQMAEQRRNKRKEKELELRVAATGAIDPEKESLTVYLPGLPQPDRIKQFGAVRREHEGRRRDVPYKPGIGLDTLGADVDKRSQEVEREPPERPRVAFQSPILEYSAALGHLGNTASTGVGNSGVTAFSENFHKDLSGAIGEMVAPRVARVPPPLAPTLSEAYSTPYDEAYYYYGARNPLDPNMSYYGPPAVQPSPNLPAGALTPVLQPPAGVFAQPAPQHGIYPSGIGTGAYPSDRHQHPKDQVLSYKDALTQQIEERQERRRREKEEKERYEAKLEAEMKAYEPWGRGGAGAPLRDDRGNLISDLKRMHRTNEEAYVNPESRNRRAIASVDWTGATSRAEDKDSSLHRVSDNKVSSFTRPSPHARGNVFSELPTPQQLREQERYKESLKQQIEEKRRMEAERRERLRLEEEKEEKRLAEERAHMQRQFEEEQEKERRKEMEQNSRNQEMIRQAEERRKEAEKKRKEEEEKANEALKQQYEQERLARLEQDFRSHSPPIPTIQKRLGQQIPPRPPSVDSQRSATAFSVRTISTPQSPPVPARRNQIRAAEEQQGVIRELSVLRRHLRSEQKRLEGQLLQSDREDTQTPLKNRARPLLNAFDMARLRMQVPVGRPPSNTRPMNKQIMQDFNQLKYRDTESREEVRQAYPEPPTDEASLEIQQQALLREQKRRLNNMQRARAVDYFDLSSPMKPAPCRRNSCVEEAERNTLLESESAFIDANGYSFPITPHSDRISARERRRRARRTDFSDGVETPNGEKISYSLGSANSFQLDRVRALNQRRMRVLDDMSEKDRRSGEISADEDDDLWQQTPSPPPARRVSTTTVATEAWLRPGTTETLKKLMAGRRPSSRNLPRDEWDAPSTYHG</sequence>
<protein>
    <submittedName>
        <fullName evidence="1">Uncharacterized protein</fullName>
    </submittedName>
</protein>
<accession>A0ACC5XK74</accession>
<evidence type="ECO:0000313" key="1">
    <source>
        <dbReference type="EMBL" id="MCI4391518.1"/>
    </source>
</evidence>
<reference evidence="1 2" key="1">
    <citation type="journal article" date="2022" name="bioRxiv">
        <title>An ancient truncated duplication of the anti-Mullerian hormone receptor type 2 gene is a potential conserved master sex determinant in the Pangasiidae catfish family.</title>
        <authorList>
            <person name="Wen M."/>
            <person name="Pan Q."/>
            <person name="Jouanno E."/>
            <person name="Montfort J."/>
            <person name="Zahm M."/>
            <person name="Cabau C."/>
            <person name="Klopp C."/>
            <person name="Iampietro C."/>
            <person name="Roques C."/>
            <person name="Bouchez O."/>
            <person name="Castinel A."/>
            <person name="Donnadieu C."/>
            <person name="Parrinello H."/>
            <person name="Poncet C."/>
            <person name="Belmonte E."/>
            <person name="Gautier V."/>
            <person name="Avarre J.-C."/>
            <person name="Dugue R."/>
            <person name="Gustiano R."/>
            <person name="Ha T.T.T."/>
            <person name="Campet M."/>
            <person name="Sriphairoj K."/>
            <person name="Ribolli J."/>
            <person name="de Almeida F.L."/>
            <person name="Desvignes T."/>
            <person name="Postlethwait J.H."/>
            <person name="Bucao C.F."/>
            <person name="Robinson-Rechavi M."/>
            <person name="Bobe J."/>
            <person name="Herpin A."/>
            <person name="Guiguen Y."/>
        </authorList>
    </citation>
    <scope>NUCLEOTIDE SEQUENCE [LARGE SCALE GENOMIC DNA]</scope>
    <source>
        <strain evidence="1">YG-Dec2019</strain>
    </source>
</reference>
<name>A0ACC5XK74_PANGG</name>
<dbReference type="Proteomes" id="UP000829447">
    <property type="component" value="Linkage Group LG22"/>
</dbReference>
<dbReference type="EMBL" id="CM040475">
    <property type="protein sequence ID" value="MCI4391518.1"/>
    <property type="molecule type" value="Genomic_DNA"/>
</dbReference>
<organism evidence="1 2">
    <name type="scientific">Pangasianodon gigas</name>
    <name type="common">Mekong giant catfish</name>
    <name type="synonym">Pangasius gigas</name>
    <dbReference type="NCBI Taxonomy" id="30993"/>
    <lineage>
        <taxon>Eukaryota</taxon>
        <taxon>Metazoa</taxon>
        <taxon>Chordata</taxon>
        <taxon>Craniata</taxon>
        <taxon>Vertebrata</taxon>
        <taxon>Euteleostomi</taxon>
        <taxon>Actinopterygii</taxon>
        <taxon>Neopterygii</taxon>
        <taxon>Teleostei</taxon>
        <taxon>Ostariophysi</taxon>
        <taxon>Siluriformes</taxon>
        <taxon>Pangasiidae</taxon>
        <taxon>Pangasianodon</taxon>
    </lineage>
</organism>
<evidence type="ECO:0000313" key="2">
    <source>
        <dbReference type="Proteomes" id="UP000829447"/>
    </source>
</evidence>
<gene>
    <name evidence="1" type="ORF">PGIGA_G00135510</name>
</gene>